<feature type="domain" description="DUF4132" evidence="2">
    <location>
        <begin position="861"/>
        <end position="1043"/>
    </location>
</feature>
<feature type="region of interest" description="Disordered" evidence="1">
    <location>
        <begin position="859"/>
        <end position="879"/>
    </location>
</feature>
<dbReference type="AlphaFoldDB" id="A0A931GKZ6"/>
<evidence type="ECO:0000259" key="2">
    <source>
        <dbReference type="Pfam" id="PF13569"/>
    </source>
</evidence>
<organism evidence="3 4">
    <name type="scientific">Actinomadura viridis</name>
    <dbReference type="NCBI Taxonomy" id="58110"/>
    <lineage>
        <taxon>Bacteria</taxon>
        <taxon>Bacillati</taxon>
        <taxon>Actinomycetota</taxon>
        <taxon>Actinomycetes</taxon>
        <taxon>Streptosporangiales</taxon>
        <taxon>Thermomonosporaceae</taxon>
        <taxon>Actinomadura</taxon>
    </lineage>
</organism>
<accession>A0A931GKZ6</accession>
<gene>
    <name evidence="3" type="ORF">IW256_004733</name>
</gene>
<dbReference type="InterPro" id="IPR025406">
    <property type="entry name" value="DUF4132"/>
</dbReference>
<keyword evidence="4" id="KW-1185">Reference proteome</keyword>
<evidence type="ECO:0000313" key="4">
    <source>
        <dbReference type="Proteomes" id="UP000614047"/>
    </source>
</evidence>
<dbReference type="Proteomes" id="UP000614047">
    <property type="component" value="Unassembled WGS sequence"/>
</dbReference>
<evidence type="ECO:0000313" key="3">
    <source>
        <dbReference type="EMBL" id="MBG6090620.1"/>
    </source>
</evidence>
<protein>
    <recommendedName>
        <fullName evidence="2">DUF4132 domain-containing protein</fullName>
    </recommendedName>
</protein>
<proteinExistence type="predicted"/>
<reference evidence="3" key="1">
    <citation type="submission" date="2020-11" db="EMBL/GenBank/DDBJ databases">
        <title>Sequencing the genomes of 1000 actinobacteria strains.</title>
        <authorList>
            <person name="Klenk H.-P."/>
        </authorList>
    </citation>
    <scope>NUCLEOTIDE SEQUENCE</scope>
    <source>
        <strain evidence="3">DSM 43175</strain>
    </source>
</reference>
<dbReference type="Pfam" id="PF13569">
    <property type="entry name" value="DUF4132"/>
    <property type="match status" value="1"/>
</dbReference>
<dbReference type="EMBL" id="JADOUA010000001">
    <property type="protein sequence ID" value="MBG6090620.1"/>
    <property type="molecule type" value="Genomic_DNA"/>
</dbReference>
<comment type="caution">
    <text evidence="3">The sequence shown here is derived from an EMBL/GenBank/DDBJ whole genome shotgun (WGS) entry which is preliminary data.</text>
</comment>
<evidence type="ECO:0000256" key="1">
    <source>
        <dbReference type="SAM" id="MobiDB-lite"/>
    </source>
</evidence>
<sequence length="1133" mass="123423">MNEPSPAPSASAFGDLPGERTMVLPDTWLRRLHPRRGGLAVPPVTVDDAAPAKAAPLLTKSDLSSDVNASLASPDSEPELVEAGRRYQKGDVDPLGAAVIAGIHLQRTGRGYDEVFERIVDAWIVERGLAFAACAFTELSRLSVTIGYRGAGRAHIDPKAVTSRTPEEGSYRIWHARNVARKLRALLAVAGDDEYEAAAARLADHRGDHSRMVMASYLMPTRQDWIEECRAALSAVQLSDHHYTGWLLWCAVSHPDQLDGLKDELEMGYAETRIDILATALEGVGPAVVPFLADALDVEYVDADARRLLLQALGTVPTDEAFQALVQRLDRQYVQSAVLAAARRFPVRALRLLALAASGGSGASKIAGLAAEILRVHVAGHPELVTRPPDDLPGEARAAIEALTAPRLPEVPAGELPPLLVTPPWTGRRKAAKPVVVQGLEPPGESSLSWADGERDEWQADHLRLRTYKEDWPSMVKDFDRLGGYAQGQLLVQGPEEEVRSLMVDWTPRDAWYGGHYVRPIVARFGLGALPLALRIATANPASWGGVLAPFLDAKVAALQANWLARLKAGRKHAIAWFGRHGLAAVPMLLPDALGMPGAARSDAEGALRLLVDRHGDEEVVAIARQYGDEAARAVQAMLATDPLEILPARIPKVADWADPRALPQVLLRDRGRALPAAATGHLLTMLAMSKPDAVYPGVRVVRELCDPESLAEFSWALFRAWEMNDAPSKDGWALAQLGWLGDDETVRRLTPVVRAWPGEGGHAKAVNGLDALAAIGTDVALMHLHGIAQKVKFKALRTRAQERIEQVAAELELTADQLADRLVPDFGLDADGSLTLDYGPRRFVVGFDEQLKPYVAGEDGKRRKALPKPGAKDDGERAGAEYKRFASLKKDVRTVASDQIGRLEAAMVKGRRWPLAEFREFFVNHPLVWHIARRLVWAAEHDGGTVTFRIAEDRTFADAGDEALVLPDGAMVGIPHPLNLGEEERGAWSEMFADYEILQPFPQLGRAVHTLTDEERGGTELTRFAGITVPVGKVLGLQRRGWDRGEPQDGGVACWMSRRIAPGRYAVLTLEPGIAAGYLDEFPEQKIHPVHLGDHPDDYRADGQERRFGDLDPVTASEILADLAELAEAAIR</sequence>
<name>A0A931GKZ6_9ACTN</name>
<dbReference type="RefSeq" id="WP_197013062.1">
    <property type="nucleotide sequence ID" value="NZ_BAABES010000011.1"/>
</dbReference>